<dbReference type="SUPFAM" id="SSF48371">
    <property type="entry name" value="ARM repeat"/>
    <property type="match status" value="1"/>
</dbReference>
<dbReference type="Gene3D" id="1.25.10.90">
    <property type="match status" value="1"/>
</dbReference>
<sequence length="236" mass="26479">MPTSEKPAAGPALVPDILERLRAGRSPRDVEGQRRFGIRPQGEHLGLPMPALRTIAREHRRDHALALALWETGVHEARLLAALVADPDRLTIRTMTGWARGFDTWATVDNACIHLFRKSPHAAACARTWIPRHREYVRRAGLVLVATLAVHDRSADDRVFLDFLPAIRSVSTDDRNFVRKAASWALRQIGKRNARLRRSAIAEARRILKLNTPSARWIARDALRELAPVRGRAGSC</sequence>
<organism evidence="1">
    <name type="scientific">mine drainage metagenome</name>
    <dbReference type="NCBI Taxonomy" id="410659"/>
    <lineage>
        <taxon>unclassified sequences</taxon>
        <taxon>metagenomes</taxon>
        <taxon>ecological metagenomes</taxon>
    </lineage>
</organism>
<dbReference type="PANTHER" id="PTHR41291">
    <property type="entry name" value="DNA ALKYLATION REPAIR PROTEIN"/>
    <property type="match status" value="1"/>
</dbReference>
<evidence type="ECO:0000313" key="1">
    <source>
        <dbReference type="EMBL" id="OIR05207.1"/>
    </source>
</evidence>
<reference evidence="1" key="1">
    <citation type="submission" date="2016-10" db="EMBL/GenBank/DDBJ databases">
        <title>Sequence of Gallionella enrichment culture.</title>
        <authorList>
            <person name="Poehlein A."/>
            <person name="Muehling M."/>
            <person name="Daniel R."/>
        </authorList>
    </citation>
    <scope>NUCLEOTIDE SEQUENCE</scope>
</reference>
<dbReference type="InterPro" id="IPR016024">
    <property type="entry name" value="ARM-type_fold"/>
</dbReference>
<proteinExistence type="predicted"/>
<comment type="caution">
    <text evidence="1">The sequence shown here is derived from an EMBL/GenBank/DDBJ whole genome shotgun (WGS) entry which is preliminary data.</text>
</comment>
<dbReference type="Pfam" id="PF08713">
    <property type="entry name" value="DNA_alkylation"/>
    <property type="match status" value="1"/>
</dbReference>
<protein>
    <submittedName>
        <fullName evidence="1">DNA alkylation repair enzyme</fullName>
    </submittedName>
</protein>
<dbReference type="EMBL" id="MLJW01000052">
    <property type="protein sequence ID" value="OIR05207.1"/>
    <property type="molecule type" value="Genomic_DNA"/>
</dbReference>
<dbReference type="InterPro" id="IPR014825">
    <property type="entry name" value="DNA_alkylation"/>
</dbReference>
<accession>A0A1J5SA44</accession>
<dbReference type="PANTHER" id="PTHR41291:SF1">
    <property type="entry name" value="DNA ALKYLATION REPAIR PROTEIN"/>
    <property type="match status" value="1"/>
</dbReference>
<gene>
    <name evidence="1" type="ORF">GALL_127650</name>
</gene>
<name>A0A1J5SA44_9ZZZZ</name>
<dbReference type="CDD" id="cd06561">
    <property type="entry name" value="AlkD_like"/>
    <property type="match status" value="1"/>
</dbReference>
<dbReference type="AlphaFoldDB" id="A0A1J5SA44"/>